<dbReference type="Proteomes" id="UP001374893">
    <property type="component" value="Chromosome"/>
</dbReference>
<dbReference type="Pfam" id="PF00128">
    <property type="entry name" value="Alpha-amylase"/>
    <property type="match status" value="1"/>
</dbReference>
<evidence type="ECO:0000259" key="1">
    <source>
        <dbReference type="SMART" id="SM00642"/>
    </source>
</evidence>
<dbReference type="Gene3D" id="3.20.20.80">
    <property type="entry name" value="Glycosidases"/>
    <property type="match status" value="2"/>
</dbReference>
<dbReference type="PANTHER" id="PTHR10357:SF205">
    <property type="entry name" value="O-GLYCOSYL HYDROLASE FAMILY 13"/>
    <property type="match status" value="1"/>
</dbReference>
<sequence>MLLMSGSMEDENVRPVIYQVLPRLFGNTNETRKPNGTLEENGCGKFSDFNDRALEEIKAMGFTHIWLTGVIEQASGTSYPGRPADPEDILKGRAGSPYAIRDYFDVCPDYADDPDARIAEFRALVKRCRKHGLKVLIDFVPNHVARSYASDVRPDLSFGEGDDPAVFFSKENNFYYVQPGMAEGEPPLRLPTGGKPGCTGLFEPESDFVRVTGNNSVTFAPGEYDWYETVKLNYGHDFTGPRDTSHLPGPDASVEDVPDTWRKMDEIFAYWQAMGVAGFRVDMAHMVPMEFWEWMITRARAREGGLYLFGEAYDNDPAKLVDGNVLDALLNAGFDAVYDDPVYDICMGLYDDFAGGFKWANDLDHETVTGDRFHRSLRYAENHDEVRLACRHEWGGLGMAVGRPVTAVLFGMGRGPLMIYSGQEVGEPADGAEGFGGNDGRSSIFDYWGMPEFQKWVNRGKYDGGRLSADQIKLREWYGKLIHAVSVPAFTRGDFYGLNHANKENAEFGRIDGETVSGHWLYAFLRRDSEGGDAYMVIANFHASRPFDGASVRIPEHALEWLGRSKGTIRFTECLAEPWAGKASAKALPMRGLQLPDLPPLSARILKLE</sequence>
<protein>
    <submittedName>
        <fullName evidence="2">Alpha-amylase</fullName>
    </submittedName>
</protein>
<dbReference type="SUPFAM" id="SSF51445">
    <property type="entry name" value="(Trans)glycosidases"/>
    <property type="match status" value="1"/>
</dbReference>
<dbReference type="InterPro" id="IPR006047">
    <property type="entry name" value="GH13_cat_dom"/>
</dbReference>
<dbReference type="EMBL" id="AP024702">
    <property type="protein sequence ID" value="BCX50321.1"/>
    <property type="molecule type" value="Genomic_DNA"/>
</dbReference>
<dbReference type="PANTHER" id="PTHR10357">
    <property type="entry name" value="ALPHA-AMYLASE FAMILY MEMBER"/>
    <property type="match status" value="1"/>
</dbReference>
<proteinExistence type="predicted"/>
<evidence type="ECO:0000313" key="2">
    <source>
        <dbReference type="EMBL" id="BCX50321.1"/>
    </source>
</evidence>
<organism evidence="2 3">
    <name type="scientific">Haloferula helveola</name>
    <dbReference type="NCBI Taxonomy" id="490095"/>
    <lineage>
        <taxon>Bacteria</taxon>
        <taxon>Pseudomonadati</taxon>
        <taxon>Verrucomicrobiota</taxon>
        <taxon>Verrucomicrobiia</taxon>
        <taxon>Verrucomicrobiales</taxon>
        <taxon>Verrucomicrobiaceae</taxon>
        <taxon>Haloferula</taxon>
    </lineage>
</organism>
<gene>
    <name evidence="2" type="ORF">HAHE_42290</name>
</gene>
<name>A0ABM7RIE8_9BACT</name>
<dbReference type="RefSeq" id="WP_338687323.1">
    <property type="nucleotide sequence ID" value="NZ_AP024702.1"/>
</dbReference>
<feature type="domain" description="Glycosyl hydrolase family 13 catalytic" evidence="1">
    <location>
        <begin position="19"/>
        <end position="470"/>
    </location>
</feature>
<accession>A0ABM7RIE8</accession>
<dbReference type="InterPro" id="IPR017853">
    <property type="entry name" value="GH"/>
</dbReference>
<reference evidence="2 3" key="1">
    <citation type="submission" date="2021-06" db="EMBL/GenBank/DDBJ databases">
        <title>Complete genome of Haloferula helveola possessing various polysaccharide degrading enzymes.</title>
        <authorList>
            <person name="Takami H."/>
            <person name="Huang C."/>
            <person name="Hamasaki K."/>
        </authorList>
    </citation>
    <scope>NUCLEOTIDE SEQUENCE [LARGE SCALE GENOMIC DNA]</scope>
    <source>
        <strain evidence="2 3">CN-1</strain>
    </source>
</reference>
<keyword evidence="3" id="KW-1185">Reference proteome</keyword>
<dbReference type="SMART" id="SM00642">
    <property type="entry name" value="Aamy"/>
    <property type="match status" value="1"/>
</dbReference>
<evidence type="ECO:0000313" key="3">
    <source>
        <dbReference type="Proteomes" id="UP001374893"/>
    </source>
</evidence>